<comment type="pathway">
    <text evidence="1">Porphyrin-containing compound metabolism; siroheme biosynthesis; sirohydrochlorin from precorrin-2: step 1/1.</text>
</comment>
<accession>A0A9P5ZAG1</accession>
<keyword evidence="5" id="KW-0627">Porphyrin biosynthesis</keyword>
<keyword evidence="4" id="KW-0520">NAD</keyword>
<dbReference type="Pfam" id="PF14824">
    <property type="entry name" value="Sirohm_synth_M"/>
    <property type="match status" value="1"/>
</dbReference>
<dbReference type="InterPro" id="IPR036291">
    <property type="entry name" value="NAD(P)-bd_dom_sf"/>
</dbReference>
<protein>
    <recommendedName>
        <fullName evidence="2">precorrin-2 dehydrogenase</fullName>
        <ecNumber evidence="2">1.3.1.76</ecNumber>
    </recommendedName>
</protein>
<evidence type="ECO:0000259" key="8">
    <source>
        <dbReference type="Pfam" id="PF14823"/>
    </source>
</evidence>
<name>A0A9P5ZAG1_9AGAR</name>
<evidence type="ECO:0000313" key="11">
    <source>
        <dbReference type="Proteomes" id="UP000807469"/>
    </source>
</evidence>
<feature type="domain" description="Siroheme biosynthesis protein Met8 C-terminal" evidence="8">
    <location>
        <begin position="169"/>
        <end position="233"/>
    </location>
</feature>
<dbReference type="NCBIfam" id="TIGR01470">
    <property type="entry name" value="cysG_Nterm"/>
    <property type="match status" value="1"/>
</dbReference>
<dbReference type="EMBL" id="MU155150">
    <property type="protein sequence ID" value="KAF9483821.1"/>
    <property type="molecule type" value="Genomic_DNA"/>
</dbReference>
<dbReference type="GO" id="GO:0019354">
    <property type="term" value="P:siroheme biosynthetic process"/>
    <property type="evidence" value="ECO:0007669"/>
    <property type="project" value="InterPro"/>
</dbReference>
<evidence type="ECO:0000259" key="9">
    <source>
        <dbReference type="Pfam" id="PF14824"/>
    </source>
</evidence>
<dbReference type="PANTHER" id="PTHR35330:SF1">
    <property type="entry name" value="SIROHEME BIOSYNTHESIS PROTEIN MET8"/>
    <property type="match status" value="1"/>
</dbReference>
<feature type="transmembrane region" description="Helical" evidence="7">
    <location>
        <begin position="260"/>
        <end position="280"/>
    </location>
</feature>
<keyword evidence="3" id="KW-0560">Oxidoreductase</keyword>
<dbReference type="Gene3D" id="1.10.3280.10">
    <property type="entry name" value="Siroheme synthase, domain 3"/>
    <property type="match status" value="1"/>
</dbReference>
<evidence type="ECO:0000256" key="5">
    <source>
        <dbReference type="ARBA" id="ARBA00023244"/>
    </source>
</evidence>
<evidence type="ECO:0000256" key="2">
    <source>
        <dbReference type="ARBA" id="ARBA00012400"/>
    </source>
</evidence>
<dbReference type="GO" id="GO:0004325">
    <property type="term" value="F:ferrochelatase activity"/>
    <property type="evidence" value="ECO:0007669"/>
    <property type="project" value="InterPro"/>
</dbReference>
<dbReference type="GO" id="GO:0043115">
    <property type="term" value="F:precorrin-2 dehydrogenase activity"/>
    <property type="evidence" value="ECO:0007669"/>
    <property type="project" value="UniProtKB-EC"/>
</dbReference>
<comment type="caution">
    <text evidence="10">The sequence shown here is derived from an EMBL/GenBank/DDBJ whole genome shotgun (WGS) entry which is preliminary data.</text>
</comment>
<dbReference type="InterPro" id="IPR028161">
    <property type="entry name" value="Met8-like"/>
</dbReference>
<keyword evidence="7" id="KW-1133">Transmembrane helix</keyword>
<evidence type="ECO:0000313" key="10">
    <source>
        <dbReference type="EMBL" id="KAF9483821.1"/>
    </source>
</evidence>
<keyword evidence="7" id="KW-0812">Transmembrane</keyword>
<gene>
    <name evidence="10" type="ORF">BDN70DRAFT_873461</name>
</gene>
<keyword evidence="7" id="KW-0472">Membrane</keyword>
<dbReference type="EC" id="1.3.1.76" evidence="2"/>
<dbReference type="InterPro" id="IPR028162">
    <property type="entry name" value="Met8_C"/>
</dbReference>
<keyword evidence="11" id="KW-1185">Reference proteome</keyword>
<comment type="catalytic activity">
    <reaction evidence="6">
        <text>precorrin-2 + NAD(+) = sirohydrochlorin + NADH + 2 H(+)</text>
        <dbReference type="Rhea" id="RHEA:15613"/>
        <dbReference type="ChEBI" id="CHEBI:15378"/>
        <dbReference type="ChEBI" id="CHEBI:57540"/>
        <dbReference type="ChEBI" id="CHEBI:57945"/>
        <dbReference type="ChEBI" id="CHEBI:58351"/>
        <dbReference type="ChEBI" id="CHEBI:58827"/>
        <dbReference type="EC" id="1.3.1.76"/>
    </reaction>
</comment>
<sequence length="284" mass="31786">MDNESSRILSLGGGSLLIAWQLKDKNVLIVGGGEVASQRIESILTANGQITVISPEDGLHPRTKLFIELRKDRIFYHDRKFEGPDDLFGKHMVLTAVDDIELSRKIVAMSRERRIPVNAADIPELCDFYFGAQIRDGPLQIMISTNGNGPRLASLIRTRLQNGLSGLEGEAIIKVGQLRNKLKERAPGVGGQLGRERMKWMTSLCNTWPMEDFARLDDTLMDKLLDEGWNEKKRVPIPEELGLVPERIDLPYVFASTMPIFPTIISFVAGALTVISLLSYRERS</sequence>
<dbReference type="Pfam" id="PF14823">
    <property type="entry name" value="Sirohm_synth_C"/>
    <property type="match status" value="1"/>
</dbReference>
<dbReference type="AlphaFoldDB" id="A0A9P5ZAG1"/>
<dbReference type="InterPro" id="IPR006367">
    <property type="entry name" value="Sirohaem_synthase_N"/>
</dbReference>
<proteinExistence type="predicted"/>
<organism evidence="10 11">
    <name type="scientific">Pholiota conissans</name>
    <dbReference type="NCBI Taxonomy" id="109636"/>
    <lineage>
        <taxon>Eukaryota</taxon>
        <taxon>Fungi</taxon>
        <taxon>Dikarya</taxon>
        <taxon>Basidiomycota</taxon>
        <taxon>Agaricomycotina</taxon>
        <taxon>Agaricomycetes</taxon>
        <taxon>Agaricomycetidae</taxon>
        <taxon>Agaricales</taxon>
        <taxon>Agaricineae</taxon>
        <taxon>Strophariaceae</taxon>
        <taxon>Pholiota</taxon>
    </lineage>
</organism>
<dbReference type="SUPFAM" id="SSF51735">
    <property type="entry name" value="NAD(P)-binding Rossmann-fold domains"/>
    <property type="match status" value="1"/>
</dbReference>
<dbReference type="Proteomes" id="UP000807469">
    <property type="component" value="Unassembled WGS sequence"/>
</dbReference>
<dbReference type="PANTHER" id="PTHR35330">
    <property type="entry name" value="SIROHEME BIOSYNTHESIS PROTEIN MET8"/>
    <property type="match status" value="1"/>
</dbReference>
<dbReference type="InterPro" id="IPR028281">
    <property type="entry name" value="Sirohaem_synthase_central"/>
</dbReference>
<evidence type="ECO:0000256" key="7">
    <source>
        <dbReference type="SAM" id="Phobius"/>
    </source>
</evidence>
<dbReference type="Gene3D" id="3.40.50.720">
    <property type="entry name" value="NAD(P)-binding Rossmann-like Domain"/>
    <property type="match status" value="1"/>
</dbReference>
<feature type="domain" description="Siroheme synthase central" evidence="9">
    <location>
        <begin position="136"/>
        <end position="161"/>
    </location>
</feature>
<dbReference type="OrthoDB" id="1721126at2759"/>
<evidence type="ECO:0000256" key="1">
    <source>
        <dbReference type="ARBA" id="ARBA00005010"/>
    </source>
</evidence>
<dbReference type="Pfam" id="PF13241">
    <property type="entry name" value="NAD_binding_7"/>
    <property type="match status" value="1"/>
</dbReference>
<dbReference type="Gene3D" id="3.30.160.110">
    <property type="entry name" value="Siroheme synthase, domain 2"/>
    <property type="match status" value="1"/>
</dbReference>
<evidence type="ECO:0000256" key="6">
    <source>
        <dbReference type="ARBA" id="ARBA00047561"/>
    </source>
</evidence>
<evidence type="ECO:0000256" key="4">
    <source>
        <dbReference type="ARBA" id="ARBA00023027"/>
    </source>
</evidence>
<evidence type="ECO:0000256" key="3">
    <source>
        <dbReference type="ARBA" id="ARBA00023002"/>
    </source>
</evidence>
<dbReference type="SUPFAM" id="SSF75615">
    <property type="entry name" value="Siroheme synthase middle domains-like"/>
    <property type="match status" value="1"/>
</dbReference>
<reference evidence="10" key="1">
    <citation type="submission" date="2020-11" db="EMBL/GenBank/DDBJ databases">
        <authorList>
            <consortium name="DOE Joint Genome Institute"/>
            <person name="Ahrendt S."/>
            <person name="Riley R."/>
            <person name="Andreopoulos W."/>
            <person name="Labutti K."/>
            <person name="Pangilinan J."/>
            <person name="Ruiz-Duenas F.J."/>
            <person name="Barrasa J.M."/>
            <person name="Sanchez-Garcia M."/>
            <person name="Camarero S."/>
            <person name="Miyauchi S."/>
            <person name="Serrano A."/>
            <person name="Linde D."/>
            <person name="Babiker R."/>
            <person name="Drula E."/>
            <person name="Ayuso-Fernandez I."/>
            <person name="Pacheco R."/>
            <person name="Padilla G."/>
            <person name="Ferreira P."/>
            <person name="Barriuso J."/>
            <person name="Kellner H."/>
            <person name="Castanera R."/>
            <person name="Alfaro M."/>
            <person name="Ramirez L."/>
            <person name="Pisabarro A.G."/>
            <person name="Kuo A."/>
            <person name="Tritt A."/>
            <person name="Lipzen A."/>
            <person name="He G."/>
            <person name="Yan M."/>
            <person name="Ng V."/>
            <person name="Cullen D."/>
            <person name="Martin F."/>
            <person name="Rosso M.-N."/>
            <person name="Henrissat B."/>
            <person name="Hibbett D."/>
            <person name="Martinez A.T."/>
            <person name="Grigoriev I.V."/>
        </authorList>
    </citation>
    <scope>NUCLEOTIDE SEQUENCE</scope>
    <source>
        <strain evidence="10">CIRM-BRFM 674</strain>
    </source>
</reference>